<reference evidence="3 4" key="1">
    <citation type="submission" date="2024-08" db="EMBL/GenBank/DDBJ databases">
        <authorList>
            <person name="Cucini C."/>
            <person name="Frati F."/>
        </authorList>
    </citation>
    <scope>NUCLEOTIDE SEQUENCE [LARGE SCALE GENOMIC DNA]</scope>
</reference>
<evidence type="ECO:0000313" key="4">
    <source>
        <dbReference type="Proteomes" id="UP001642540"/>
    </source>
</evidence>
<comment type="caution">
    <text evidence="3">The sequence shown here is derived from an EMBL/GenBank/DDBJ whole genome shotgun (WGS) entry which is preliminary data.</text>
</comment>
<feature type="coiled-coil region" evidence="1">
    <location>
        <begin position="82"/>
        <end position="231"/>
    </location>
</feature>
<evidence type="ECO:0000313" key="3">
    <source>
        <dbReference type="EMBL" id="CAL8131233.1"/>
    </source>
</evidence>
<evidence type="ECO:0000256" key="2">
    <source>
        <dbReference type="SAM" id="MobiDB-lite"/>
    </source>
</evidence>
<feature type="compositionally biased region" description="Polar residues" evidence="2">
    <location>
        <begin position="257"/>
        <end position="270"/>
    </location>
</feature>
<keyword evidence="4" id="KW-1185">Reference proteome</keyword>
<feature type="region of interest" description="Disordered" evidence="2">
    <location>
        <begin position="257"/>
        <end position="291"/>
    </location>
</feature>
<dbReference type="Proteomes" id="UP001642540">
    <property type="component" value="Unassembled WGS sequence"/>
</dbReference>
<name>A0ABP1RN76_9HEXA</name>
<evidence type="ECO:0000256" key="1">
    <source>
        <dbReference type="SAM" id="Coils"/>
    </source>
</evidence>
<proteinExistence type="predicted"/>
<protein>
    <submittedName>
        <fullName evidence="3">Uncharacterized protein</fullName>
    </submittedName>
</protein>
<organism evidence="3 4">
    <name type="scientific">Orchesella dallaii</name>
    <dbReference type="NCBI Taxonomy" id="48710"/>
    <lineage>
        <taxon>Eukaryota</taxon>
        <taxon>Metazoa</taxon>
        <taxon>Ecdysozoa</taxon>
        <taxon>Arthropoda</taxon>
        <taxon>Hexapoda</taxon>
        <taxon>Collembola</taxon>
        <taxon>Entomobryomorpha</taxon>
        <taxon>Entomobryoidea</taxon>
        <taxon>Orchesellidae</taxon>
        <taxon>Orchesellinae</taxon>
        <taxon>Orchesella</taxon>
    </lineage>
</organism>
<accession>A0ABP1RN76</accession>
<gene>
    <name evidence="3" type="ORF">ODALV1_LOCUS24083</name>
</gene>
<keyword evidence="1" id="KW-0175">Coiled coil</keyword>
<dbReference type="EMBL" id="CAXLJM020000086">
    <property type="protein sequence ID" value="CAL8131233.1"/>
    <property type="molecule type" value="Genomic_DNA"/>
</dbReference>
<sequence length="324" mass="37387">MRKTMLNLTMSSAENMHSLLKDNKMYRETIRCLKTQLESSKKGRKNARLDFRDMKLDKKTLELILALVGKIQDLGEKCECLEDELEGRILNEKEALARLQELEQESRVQLRNQGNQIKEGKKTVANLKSELKTVQKTVAQRGWEINKLKRELQQEKNINEELLVDNENLKMDLLEQDATEEKLLNMEEELEAAKQTAVKRLSDEQKAKRVVQMLNIKVKELRIENHELKSLSRERKKPNTKMPIRQAADDNIVSEFGSVSQRSDNGSGSDTDVDQEQMEIRDPEWNPSRGKRKCKIVPTQSLADVGIIPRKSARLMARQALLVI</sequence>